<dbReference type="PANTHER" id="PTHR43877">
    <property type="entry name" value="AMINOALKYLPHOSPHONATE N-ACETYLTRANSFERASE-RELATED-RELATED"/>
    <property type="match status" value="1"/>
</dbReference>
<dbReference type="PROSITE" id="PS51186">
    <property type="entry name" value="GNAT"/>
    <property type="match status" value="1"/>
</dbReference>
<feature type="domain" description="N-acetyltransferase" evidence="3">
    <location>
        <begin position="1"/>
        <end position="136"/>
    </location>
</feature>
<dbReference type="EC" id="2.3.1.-" evidence="4"/>
<evidence type="ECO:0000256" key="1">
    <source>
        <dbReference type="ARBA" id="ARBA00022679"/>
    </source>
</evidence>
<dbReference type="SUPFAM" id="SSF55729">
    <property type="entry name" value="Acyl-CoA N-acyltransferases (Nat)"/>
    <property type="match status" value="1"/>
</dbReference>
<keyword evidence="1 4" id="KW-0808">Transferase</keyword>
<sequence length="136" mass="14934">MNIAPLTDKQIPDAVSLWTEAGLTRPWNDAIADCRRALRGPDSTVLAVTDDVGIVATAMVGHDGHRGWVYSLAVAERSRGHGFGAHLMSACEDWVRDRGIPKIQLMVRSENSDVLSFYGRLGYDRSDVVVLGKRLD</sequence>
<evidence type="ECO:0000259" key="3">
    <source>
        <dbReference type="PROSITE" id="PS51186"/>
    </source>
</evidence>
<evidence type="ECO:0000313" key="4">
    <source>
        <dbReference type="EMBL" id="QPZ38829.1"/>
    </source>
</evidence>
<dbReference type="InterPro" id="IPR016181">
    <property type="entry name" value="Acyl_CoA_acyltransferase"/>
</dbReference>
<gene>
    <name evidence="4" type="ORF">HCR76_01605</name>
</gene>
<dbReference type="Gene3D" id="3.40.630.30">
    <property type="match status" value="1"/>
</dbReference>
<dbReference type="EMBL" id="CP061169">
    <property type="protein sequence ID" value="QPZ38829.1"/>
    <property type="molecule type" value="Genomic_DNA"/>
</dbReference>
<keyword evidence="5" id="KW-1185">Reference proteome</keyword>
<keyword evidence="2 4" id="KW-0012">Acyltransferase</keyword>
<evidence type="ECO:0000256" key="2">
    <source>
        <dbReference type="ARBA" id="ARBA00023315"/>
    </source>
</evidence>
<dbReference type="RefSeq" id="WP_166985417.1">
    <property type="nucleotide sequence ID" value="NZ_CP061169.1"/>
</dbReference>
<dbReference type="Pfam" id="PF00583">
    <property type="entry name" value="Acetyltransf_1"/>
    <property type="match status" value="1"/>
</dbReference>
<dbReference type="InterPro" id="IPR050832">
    <property type="entry name" value="Bact_Acetyltransf"/>
</dbReference>
<evidence type="ECO:0000313" key="5">
    <source>
        <dbReference type="Proteomes" id="UP000662814"/>
    </source>
</evidence>
<reference evidence="4 5" key="1">
    <citation type="submission" date="2020-12" db="EMBL/GenBank/DDBJ databases">
        <title>Microbacterium sp. HY060.</title>
        <authorList>
            <person name="Zhou J."/>
        </authorList>
    </citation>
    <scope>NUCLEOTIDE SEQUENCE [LARGE SCALE GENOMIC DNA]</scope>
    <source>
        <strain evidence="4 5">HY60</strain>
    </source>
</reference>
<protein>
    <submittedName>
        <fullName evidence="4">GNAT family acetyltransferase</fullName>
        <ecNumber evidence="4">2.3.1.-</ecNumber>
    </submittedName>
</protein>
<dbReference type="CDD" id="cd04301">
    <property type="entry name" value="NAT_SF"/>
    <property type="match status" value="1"/>
</dbReference>
<organism evidence="4 5">
    <name type="scientific">Paramicrobacterium chengjingii</name>
    <dbReference type="NCBI Taxonomy" id="2769067"/>
    <lineage>
        <taxon>Bacteria</taxon>
        <taxon>Bacillati</taxon>
        <taxon>Actinomycetota</taxon>
        <taxon>Actinomycetes</taxon>
        <taxon>Micrococcales</taxon>
        <taxon>Microbacteriaceae</taxon>
        <taxon>Paramicrobacterium</taxon>
    </lineage>
</organism>
<proteinExistence type="predicted"/>
<dbReference type="Proteomes" id="UP000662814">
    <property type="component" value="Chromosome"/>
</dbReference>
<accession>A0ABX6YJ37</accession>
<dbReference type="GO" id="GO:0016746">
    <property type="term" value="F:acyltransferase activity"/>
    <property type="evidence" value="ECO:0007669"/>
    <property type="project" value="UniProtKB-KW"/>
</dbReference>
<dbReference type="InterPro" id="IPR000182">
    <property type="entry name" value="GNAT_dom"/>
</dbReference>
<name>A0ABX6YJ37_9MICO</name>
<dbReference type="NCBIfam" id="NF002959">
    <property type="entry name" value="PRK03624.1"/>
    <property type="match status" value="1"/>
</dbReference>
<dbReference type="PANTHER" id="PTHR43877:SF2">
    <property type="entry name" value="AMINOALKYLPHOSPHONATE N-ACETYLTRANSFERASE-RELATED"/>
    <property type="match status" value="1"/>
</dbReference>